<gene>
    <name evidence="1" type="ORF">Tci_687586</name>
</gene>
<reference evidence="1" key="1">
    <citation type="journal article" date="2019" name="Sci. Rep.">
        <title>Draft genome of Tanacetum cinerariifolium, the natural source of mosquito coil.</title>
        <authorList>
            <person name="Yamashiro T."/>
            <person name="Shiraishi A."/>
            <person name="Satake H."/>
            <person name="Nakayama K."/>
        </authorList>
    </citation>
    <scope>NUCLEOTIDE SEQUENCE</scope>
</reference>
<protein>
    <submittedName>
        <fullName evidence="1">Reverse transcriptase domain-containing protein</fullName>
    </submittedName>
</protein>
<name>A0A699KXC8_TANCI</name>
<comment type="caution">
    <text evidence="1">The sequence shown here is derived from an EMBL/GenBank/DDBJ whole genome shotgun (WGS) entry which is preliminary data.</text>
</comment>
<keyword evidence="1" id="KW-0548">Nucleotidyltransferase</keyword>
<dbReference type="AlphaFoldDB" id="A0A699KXC8"/>
<keyword evidence="1" id="KW-0695">RNA-directed DNA polymerase</keyword>
<dbReference type="EMBL" id="BKCJ010564190">
    <property type="protein sequence ID" value="GFB15615.1"/>
    <property type="molecule type" value="Genomic_DNA"/>
</dbReference>
<keyword evidence="1" id="KW-0808">Transferase</keyword>
<proteinExistence type="predicted"/>
<sequence>MDDEPMWVVDCVIAPTPDFAITFLKPQTNSPLKVLSLALFDRLLGEIQAFSQHENETLTDAWLRMKEILRNFQGHNLSKGSSNSDTDKIMPRMDAMTMKMDAQYKELQSRSNNSTSNYNDDDIPMSREEEAKFMQTFRRTCFYNDYRDRDSIVIIGVQAEETTIIETIIDQILKINPTFKDS</sequence>
<dbReference type="GO" id="GO:0003964">
    <property type="term" value="F:RNA-directed DNA polymerase activity"/>
    <property type="evidence" value="ECO:0007669"/>
    <property type="project" value="UniProtKB-KW"/>
</dbReference>
<evidence type="ECO:0000313" key="1">
    <source>
        <dbReference type="EMBL" id="GFB15615.1"/>
    </source>
</evidence>
<organism evidence="1">
    <name type="scientific">Tanacetum cinerariifolium</name>
    <name type="common">Dalmatian daisy</name>
    <name type="synonym">Chrysanthemum cinerariifolium</name>
    <dbReference type="NCBI Taxonomy" id="118510"/>
    <lineage>
        <taxon>Eukaryota</taxon>
        <taxon>Viridiplantae</taxon>
        <taxon>Streptophyta</taxon>
        <taxon>Embryophyta</taxon>
        <taxon>Tracheophyta</taxon>
        <taxon>Spermatophyta</taxon>
        <taxon>Magnoliopsida</taxon>
        <taxon>eudicotyledons</taxon>
        <taxon>Gunneridae</taxon>
        <taxon>Pentapetalae</taxon>
        <taxon>asterids</taxon>
        <taxon>campanulids</taxon>
        <taxon>Asterales</taxon>
        <taxon>Asteraceae</taxon>
        <taxon>Asteroideae</taxon>
        <taxon>Anthemideae</taxon>
        <taxon>Anthemidinae</taxon>
        <taxon>Tanacetum</taxon>
    </lineage>
</organism>
<accession>A0A699KXC8</accession>